<reference evidence="2" key="1">
    <citation type="journal article" date="2023" name="Antibiotics">
        <title>Genomic Characterization of Antibiotic-Resistant Campylobacterales Isolated from Chilean Poultry Meat.</title>
        <authorList>
            <person name="Concha-Toloza M."/>
            <person name="Lopez-Cantillo M."/>
            <person name="Molina-Mora J.A."/>
            <person name="Collado L."/>
        </authorList>
    </citation>
    <scope>NUCLEOTIDE SEQUENCE</scope>
    <source>
        <strain evidence="2">FR1p153A2</strain>
    </source>
</reference>
<dbReference type="EMBL" id="JAQTJK010000013">
    <property type="protein sequence ID" value="MDK2042069.1"/>
    <property type="molecule type" value="Genomic_DNA"/>
</dbReference>
<feature type="transmembrane region" description="Helical" evidence="1">
    <location>
        <begin position="12"/>
        <end position="29"/>
    </location>
</feature>
<evidence type="ECO:0000313" key="3">
    <source>
        <dbReference type="Proteomes" id="UP001237501"/>
    </source>
</evidence>
<sequence length="280" mass="33352">MELMTDRVIFYYIFFASMIILVTMLWGLTKHKKLTNFQRSNRNNFVIKQGVILVVLIAISMSLNHILTLVYHYIQNNISQTESVIKFQVFALIGLSFLLVNFFYNRKLELVDERVVKLNQDTTFNLSPIQKFVKKIKDYSHFYSGITYDYSPKDFTIQNVTINISKEDMQEFKELQNKPVQITQFYTKLIEYINLKSEIFDYQKISNEDLKQIKTVKTLKLLILSKFEIFKNNQYFPSISQLFQMANPEETEFLNFLRDYSHDKYSSLSLKHAIFYIKEV</sequence>
<keyword evidence="1" id="KW-0472">Membrane</keyword>
<dbReference type="AlphaFoldDB" id="A0AAW6VIR3"/>
<evidence type="ECO:0000313" key="2">
    <source>
        <dbReference type="EMBL" id="MDK2042069.1"/>
    </source>
</evidence>
<keyword evidence="1" id="KW-1133">Transmembrane helix</keyword>
<name>A0AAW6VIR3_9BACT</name>
<accession>A0AAW6VIR3</accession>
<evidence type="ECO:0008006" key="4">
    <source>
        <dbReference type="Google" id="ProtNLM"/>
    </source>
</evidence>
<evidence type="ECO:0000256" key="1">
    <source>
        <dbReference type="SAM" id="Phobius"/>
    </source>
</evidence>
<comment type="caution">
    <text evidence="2">The sequence shown here is derived from an EMBL/GenBank/DDBJ whole genome shotgun (WGS) entry which is preliminary data.</text>
</comment>
<feature type="transmembrane region" description="Helical" evidence="1">
    <location>
        <begin position="50"/>
        <end position="73"/>
    </location>
</feature>
<protein>
    <recommendedName>
        <fullName evidence="4">Phage abortive infection protein</fullName>
    </recommendedName>
</protein>
<reference evidence="2" key="2">
    <citation type="submission" date="2023-02" db="EMBL/GenBank/DDBJ databases">
        <authorList>
            <person name="Concha-Toloza M."/>
            <person name="Lopez-Cantillo M."/>
            <person name="Molina-Mora J."/>
            <person name="Collado L."/>
        </authorList>
    </citation>
    <scope>NUCLEOTIDE SEQUENCE</scope>
    <source>
        <strain evidence="2">FR1p153A2</strain>
    </source>
</reference>
<organism evidence="2 3">
    <name type="scientific">Aliarcobacter butzleri</name>
    <dbReference type="NCBI Taxonomy" id="28197"/>
    <lineage>
        <taxon>Bacteria</taxon>
        <taxon>Pseudomonadati</taxon>
        <taxon>Campylobacterota</taxon>
        <taxon>Epsilonproteobacteria</taxon>
        <taxon>Campylobacterales</taxon>
        <taxon>Arcobacteraceae</taxon>
        <taxon>Aliarcobacter</taxon>
    </lineage>
</organism>
<dbReference type="Proteomes" id="UP001237501">
    <property type="component" value="Unassembled WGS sequence"/>
</dbReference>
<proteinExistence type="predicted"/>
<keyword evidence="1" id="KW-0812">Transmembrane</keyword>
<dbReference type="RefSeq" id="WP_152060201.1">
    <property type="nucleotide sequence ID" value="NZ_CABVSN010000019.1"/>
</dbReference>
<gene>
    <name evidence="2" type="ORF">PT517_09825</name>
</gene>
<feature type="transmembrane region" description="Helical" evidence="1">
    <location>
        <begin position="85"/>
        <end position="104"/>
    </location>
</feature>